<accession>A0A8S9Z983</accession>
<evidence type="ECO:0000313" key="1">
    <source>
        <dbReference type="EMBL" id="KAF7627238.1"/>
    </source>
</evidence>
<gene>
    <name evidence="1" type="ORF">Mgra_00009472</name>
</gene>
<proteinExistence type="predicted"/>
<name>A0A8S9Z983_9BILA</name>
<reference evidence="1" key="1">
    <citation type="journal article" date="2020" name="Ecol. Evol.">
        <title>Genome structure and content of the rice root-knot nematode (Meloidogyne graminicola).</title>
        <authorList>
            <person name="Phan N.T."/>
            <person name="Danchin E.G.J."/>
            <person name="Klopp C."/>
            <person name="Perfus-Barbeoch L."/>
            <person name="Kozlowski D.K."/>
            <person name="Koutsovoulos G.D."/>
            <person name="Lopez-Roques C."/>
            <person name="Bouchez O."/>
            <person name="Zahm M."/>
            <person name="Besnard G."/>
            <person name="Bellafiore S."/>
        </authorList>
    </citation>
    <scope>NUCLEOTIDE SEQUENCE</scope>
    <source>
        <strain evidence="1">VN-18</strain>
    </source>
</reference>
<dbReference type="EMBL" id="JABEBT010000159">
    <property type="protein sequence ID" value="KAF7627238.1"/>
    <property type="molecule type" value="Genomic_DNA"/>
</dbReference>
<dbReference type="AlphaFoldDB" id="A0A8S9Z983"/>
<comment type="caution">
    <text evidence="1">The sequence shown here is derived from an EMBL/GenBank/DDBJ whole genome shotgun (WGS) entry which is preliminary data.</text>
</comment>
<feature type="non-terminal residue" evidence="1">
    <location>
        <position position="49"/>
    </location>
</feature>
<keyword evidence="2" id="KW-1185">Reference proteome</keyword>
<sequence>MLIILKLNICITAKLKQFSLQTVQQEKAQKYLSLISVLFLQKPKKCKDE</sequence>
<dbReference type="Proteomes" id="UP000605970">
    <property type="component" value="Unassembled WGS sequence"/>
</dbReference>
<organism evidence="1 2">
    <name type="scientific">Meloidogyne graminicola</name>
    <dbReference type="NCBI Taxonomy" id="189291"/>
    <lineage>
        <taxon>Eukaryota</taxon>
        <taxon>Metazoa</taxon>
        <taxon>Ecdysozoa</taxon>
        <taxon>Nematoda</taxon>
        <taxon>Chromadorea</taxon>
        <taxon>Rhabditida</taxon>
        <taxon>Tylenchina</taxon>
        <taxon>Tylenchomorpha</taxon>
        <taxon>Tylenchoidea</taxon>
        <taxon>Meloidogynidae</taxon>
        <taxon>Meloidogyninae</taxon>
        <taxon>Meloidogyne</taxon>
    </lineage>
</organism>
<protein>
    <submittedName>
        <fullName evidence="1">Uncharacterized protein</fullName>
    </submittedName>
</protein>
<evidence type="ECO:0000313" key="2">
    <source>
        <dbReference type="Proteomes" id="UP000605970"/>
    </source>
</evidence>